<organism evidence="2 3">
    <name type="scientific">Funneliformis geosporum</name>
    <dbReference type="NCBI Taxonomy" id="1117311"/>
    <lineage>
        <taxon>Eukaryota</taxon>
        <taxon>Fungi</taxon>
        <taxon>Fungi incertae sedis</taxon>
        <taxon>Mucoromycota</taxon>
        <taxon>Glomeromycotina</taxon>
        <taxon>Glomeromycetes</taxon>
        <taxon>Glomerales</taxon>
        <taxon>Glomeraceae</taxon>
        <taxon>Funneliformis</taxon>
    </lineage>
</organism>
<reference evidence="2" key="1">
    <citation type="submission" date="2022-08" db="EMBL/GenBank/DDBJ databases">
        <authorList>
            <person name="Kallberg Y."/>
            <person name="Tangrot J."/>
            <person name="Rosling A."/>
        </authorList>
    </citation>
    <scope>NUCLEOTIDE SEQUENCE</scope>
    <source>
        <strain evidence="2">Wild A</strain>
    </source>
</reference>
<gene>
    <name evidence="2" type="ORF">FWILDA_LOCUS2130</name>
</gene>
<dbReference type="InterPro" id="IPR012296">
    <property type="entry name" value="Nuclease_put_TT1808"/>
</dbReference>
<proteinExistence type="predicted"/>
<dbReference type="Gene3D" id="3.90.1570.10">
    <property type="entry name" value="tt1808, chain A"/>
    <property type="match status" value="1"/>
</dbReference>
<dbReference type="Proteomes" id="UP001153678">
    <property type="component" value="Unassembled WGS sequence"/>
</dbReference>
<dbReference type="InterPro" id="IPR011335">
    <property type="entry name" value="Restrct_endonuc-II-like"/>
</dbReference>
<sequence>MATIYGNETDSFIPWISINSSQNTQETTNTSLTSSDVEEIDKYRKYWWKTGKLHSKARWEEAKLPCEIVTDVSYDTYVEQTDKHNIRGWWEWEDGTVRVIEIPSIFHENCERAISREITEQTGGVKSTYADILNYGSSSTKSRGSGKDPDASFRPKAKPRVNRDGSDGRNQPWPNLVVEIAYSQSVADIKHKVEDYWLRTGRAHDVIMIKIEPPIAPTMIPVFMTAWHYCINNRTAAGALNPIMYDFSTTDDQGNPTNLQLGQRVINLRLACLYHNVPDNVLNPPPPQPNLVANLPNPITIDLYHVQLAILDCNI</sequence>
<name>A0A9W4SDN0_9GLOM</name>
<keyword evidence="3" id="KW-1185">Reference proteome</keyword>
<dbReference type="GO" id="GO:0006302">
    <property type="term" value="P:double-strand break repair"/>
    <property type="evidence" value="ECO:0007669"/>
    <property type="project" value="UniProtKB-ARBA"/>
</dbReference>
<feature type="region of interest" description="Disordered" evidence="1">
    <location>
        <begin position="138"/>
        <end position="172"/>
    </location>
</feature>
<evidence type="ECO:0000313" key="3">
    <source>
        <dbReference type="Proteomes" id="UP001153678"/>
    </source>
</evidence>
<dbReference type="EMBL" id="CAMKVN010000233">
    <property type="protein sequence ID" value="CAI2165553.1"/>
    <property type="molecule type" value="Genomic_DNA"/>
</dbReference>
<accession>A0A9W4SDN0</accession>
<evidence type="ECO:0000256" key="1">
    <source>
        <dbReference type="SAM" id="MobiDB-lite"/>
    </source>
</evidence>
<protein>
    <submittedName>
        <fullName evidence="2">15354_t:CDS:1</fullName>
    </submittedName>
</protein>
<comment type="caution">
    <text evidence="2">The sequence shown here is derived from an EMBL/GenBank/DDBJ whole genome shotgun (WGS) entry which is preliminary data.</text>
</comment>
<dbReference type="AlphaFoldDB" id="A0A9W4SDN0"/>
<evidence type="ECO:0000313" key="2">
    <source>
        <dbReference type="EMBL" id="CAI2165553.1"/>
    </source>
</evidence>
<dbReference type="SUPFAM" id="SSF52980">
    <property type="entry name" value="Restriction endonuclease-like"/>
    <property type="match status" value="1"/>
</dbReference>
<dbReference type="OrthoDB" id="2364290at2759"/>